<comment type="caution">
    <text evidence="2">The sequence shown here is derived from an EMBL/GenBank/DDBJ whole genome shotgun (WGS) entry which is preliminary data.</text>
</comment>
<dbReference type="EMBL" id="BLXY01000001">
    <property type="protein sequence ID" value="GFO62150.1"/>
    <property type="molecule type" value="Genomic_DNA"/>
</dbReference>
<sequence length="48" mass="5324">MKLAMFPLALRERVAEGRVRALPVSEMLPGSDALTPALSRREREESEG</sequence>
<evidence type="ECO:0000313" key="3">
    <source>
        <dbReference type="Proteomes" id="UP000568888"/>
    </source>
</evidence>
<dbReference type="Proteomes" id="UP000568888">
    <property type="component" value="Unassembled WGS sequence"/>
</dbReference>
<evidence type="ECO:0000256" key="1">
    <source>
        <dbReference type="SAM" id="MobiDB-lite"/>
    </source>
</evidence>
<feature type="region of interest" description="Disordered" evidence="1">
    <location>
        <begin position="29"/>
        <end position="48"/>
    </location>
</feature>
<accession>A0A6V8MQ38</accession>
<proteinExistence type="predicted"/>
<dbReference type="AlphaFoldDB" id="A0A6V8MQ38"/>
<evidence type="ECO:0000313" key="2">
    <source>
        <dbReference type="EMBL" id="GFO62150.1"/>
    </source>
</evidence>
<feature type="compositionally biased region" description="Basic and acidic residues" evidence="1">
    <location>
        <begin position="39"/>
        <end position="48"/>
    </location>
</feature>
<name>A0A6V8MQ38_9BACT</name>
<organism evidence="2 3">
    <name type="scientific">Geomonas paludis</name>
    <dbReference type="NCBI Taxonomy" id="2740185"/>
    <lineage>
        <taxon>Bacteria</taxon>
        <taxon>Pseudomonadati</taxon>
        <taxon>Thermodesulfobacteriota</taxon>
        <taxon>Desulfuromonadia</taxon>
        <taxon>Geobacterales</taxon>
        <taxon>Geobacteraceae</taxon>
        <taxon>Geomonas</taxon>
    </lineage>
</organism>
<gene>
    <name evidence="2" type="ORF">GMPD_00690</name>
</gene>
<protein>
    <submittedName>
        <fullName evidence="2">Uncharacterized protein</fullName>
    </submittedName>
</protein>
<reference evidence="3" key="1">
    <citation type="submission" date="2020-06" db="EMBL/GenBank/DDBJ databases">
        <title>Draft genomic sequecing of Geomonas sp. Red736.</title>
        <authorList>
            <person name="Itoh H."/>
            <person name="Xu Z.X."/>
            <person name="Ushijima N."/>
            <person name="Masuda Y."/>
            <person name="Shiratori Y."/>
            <person name="Senoo K."/>
        </authorList>
    </citation>
    <scope>NUCLEOTIDE SEQUENCE [LARGE SCALE GENOMIC DNA]</scope>
    <source>
        <strain evidence="3">Red736</strain>
    </source>
</reference>